<proteinExistence type="predicted"/>
<organism evidence="10 11">
    <name type="scientific">Tepidiforma flava</name>
    <dbReference type="NCBI Taxonomy" id="3004094"/>
    <lineage>
        <taxon>Bacteria</taxon>
        <taxon>Bacillati</taxon>
        <taxon>Chloroflexota</taxon>
        <taxon>Tepidiformia</taxon>
        <taxon>Tepidiformales</taxon>
        <taxon>Tepidiformaceae</taxon>
        <taxon>Tepidiforma</taxon>
    </lineage>
</organism>
<dbReference type="PROSITE" id="PS50850">
    <property type="entry name" value="MFS"/>
    <property type="match status" value="1"/>
</dbReference>
<dbReference type="InterPro" id="IPR036259">
    <property type="entry name" value="MFS_trans_sf"/>
</dbReference>
<feature type="transmembrane region" description="Helical" evidence="8">
    <location>
        <begin position="56"/>
        <end position="76"/>
    </location>
</feature>
<dbReference type="PANTHER" id="PTHR23513:SF11">
    <property type="entry name" value="STAPHYLOFERRIN A TRANSPORTER"/>
    <property type="match status" value="1"/>
</dbReference>
<feature type="transmembrane region" description="Helical" evidence="8">
    <location>
        <begin position="382"/>
        <end position="403"/>
    </location>
</feature>
<protein>
    <submittedName>
        <fullName evidence="10">MFS transporter</fullName>
    </submittedName>
</protein>
<dbReference type="InterPro" id="IPR010290">
    <property type="entry name" value="TM_effector"/>
</dbReference>
<evidence type="ECO:0000313" key="10">
    <source>
        <dbReference type="EMBL" id="WBL37160.1"/>
    </source>
</evidence>
<evidence type="ECO:0000256" key="1">
    <source>
        <dbReference type="ARBA" id="ARBA00004651"/>
    </source>
</evidence>
<evidence type="ECO:0000256" key="2">
    <source>
        <dbReference type="ARBA" id="ARBA00022448"/>
    </source>
</evidence>
<feature type="transmembrane region" description="Helical" evidence="8">
    <location>
        <begin position="88"/>
        <end position="108"/>
    </location>
</feature>
<evidence type="ECO:0000256" key="4">
    <source>
        <dbReference type="ARBA" id="ARBA00022692"/>
    </source>
</evidence>
<evidence type="ECO:0000256" key="6">
    <source>
        <dbReference type="ARBA" id="ARBA00023136"/>
    </source>
</evidence>
<sequence length="450" mass="47045">MLELPAEPAPARGPLASLQHQQFRWLFASNIAFFFAMNGQFIVRSVLAYRLTGSEFALGLINLVVAIPMLLVSPFGGVIADRVEKRRLIMTGQAVLVASELAVFALLVLGRLEFWHLLAVVFVMGCTFPFIMPARQAIVASIVGRQGMASAMALQMGGMNAARVVGPVFAGLIIAVFGVRWVYAMAVTLYALAFFAMAHVSASPPADGAGRRPVLSELVGGLRYVSTDPPVRALLILSIIPILLAMPFQALLVVFADDTWHVGAGGLGVLQAAAGLGGIAGSFWVAFASESPRKLRLMMSTLLAFAGSLLLFSLSPWFLLAIPLVFAADVFASAFTTTVNTLIQVLIPDEVRGRVMSIMMMTFGLTPLGTVPVSALAEALGAPAAVAIASLVTMALSLAMLLASGSLRRIDGTVANALTEERAAPFAPGRGAAPAPAAAWKAGSAPADAG</sequence>
<evidence type="ECO:0000256" key="3">
    <source>
        <dbReference type="ARBA" id="ARBA00022475"/>
    </source>
</evidence>
<feature type="transmembrane region" description="Helical" evidence="8">
    <location>
        <begin position="153"/>
        <end position="175"/>
    </location>
</feature>
<dbReference type="PANTHER" id="PTHR23513">
    <property type="entry name" value="INTEGRAL MEMBRANE EFFLUX PROTEIN-RELATED"/>
    <property type="match status" value="1"/>
</dbReference>
<feature type="region of interest" description="Disordered" evidence="7">
    <location>
        <begin position="427"/>
        <end position="450"/>
    </location>
</feature>
<keyword evidence="11" id="KW-1185">Reference proteome</keyword>
<name>A0ABY7M9H8_9CHLR</name>
<dbReference type="Gene3D" id="1.20.1250.20">
    <property type="entry name" value="MFS general substrate transporter like domains"/>
    <property type="match status" value="1"/>
</dbReference>
<keyword evidence="4 8" id="KW-0812">Transmembrane</keyword>
<dbReference type="Pfam" id="PF05977">
    <property type="entry name" value="MFS_3"/>
    <property type="match status" value="1"/>
</dbReference>
<dbReference type="CDD" id="cd06173">
    <property type="entry name" value="MFS_MefA_like"/>
    <property type="match status" value="1"/>
</dbReference>
<feature type="transmembrane region" description="Helical" evidence="8">
    <location>
        <begin position="114"/>
        <end position="132"/>
    </location>
</feature>
<feature type="transmembrane region" description="Helical" evidence="8">
    <location>
        <begin position="25"/>
        <end position="44"/>
    </location>
</feature>
<evidence type="ECO:0000256" key="8">
    <source>
        <dbReference type="SAM" id="Phobius"/>
    </source>
</evidence>
<evidence type="ECO:0000256" key="7">
    <source>
        <dbReference type="SAM" id="MobiDB-lite"/>
    </source>
</evidence>
<evidence type="ECO:0000259" key="9">
    <source>
        <dbReference type="PROSITE" id="PS50850"/>
    </source>
</evidence>
<keyword evidence="3" id="KW-1003">Cell membrane</keyword>
<dbReference type="RefSeq" id="WP_270057674.1">
    <property type="nucleotide sequence ID" value="NZ_CP115149.1"/>
</dbReference>
<feature type="transmembrane region" description="Helical" evidence="8">
    <location>
        <begin position="355"/>
        <end position="376"/>
    </location>
</feature>
<accession>A0ABY7M9H8</accession>
<gene>
    <name evidence="10" type="ORF">O0235_06210</name>
</gene>
<feature type="transmembrane region" description="Helical" evidence="8">
    <location>
        <begin position="233"/>
        <end position="256"/>
    </location>
</feature>
<keyword evidence="6 8" id="KW-0472">Membrane</keyword>
<feature type="transmembrane region" description="Helical" evidence="8">
    <location>
        <begin position="295"/>
        <end position="314"/>
    </location>
</feature>
<dbReference type="Proteomes" id="UP001212803">
    <property type="component" value="Chromosome"/>
</dbReference>
<keyword evidence="5 8" id="KW-1133">Transmembrane helix</keyword>
<dbReference type="EMBL" id="CP115149">
    <property type="protein sequence ID" value="WBL37160.1"/>
    <property type="molecule type" value="Genomic_DNA"/>
</dbReference>
<comment type="subcellular location">
    <subcellularLocation>
        <location evidence="1">Cell membrane</location>
        <topology evidence="1">Multi-pass membrane protein</topology>
    </subcellularLocation>
</comment>
<dbReference type="SUPFAM" id="SSF103473">
    <property type="entry name" value="MFS general substrate transporter"/>
    <property type="match status" value="1"/>
</dbReference>
<feature type="domain" description="Major facilitator superfamily (MFS) profile" evidence="9">
    <location>
        <begin position="1"/>
        <end position="407"/>
    </location>
</feature>
<evidence type="ECO:0000256" key="5">
    <source>
        <dbReference type="ARBA" id="ARBA00022989"/>
    </source>
</evidence>
<feature type="transmembrane region" description="Helical" evidence="8">
    <location>
        <begin position="268"/>
        <end position="288"/>
    </location>
</feature>
<keyword evidence="2" id="KW-0813">Transport</keyword>
<dbReference type="InterPro" id="IPR020846">
    <property type="entry name" value="MFS_dom"/>
</dbReference>
<reference evidence="10 11" key="1">
    <citation type="journal article" date="2023" name="ISME J.">
        <title>Thermophilic Dehalococcoidia with unusual traits shed light on an unexpected past.</title>
        <authorList>
            <person name="Palmer M."/>
            <person name="Covington J.K."/>
            <person name="Zhou E.M."/>
            <person name="Thomas S.C."/>
            <person name="Habib N."/>
            <person name="Seymour C.O."/>
            <person name="Lai D."/>
            <person name="Johnston J."/>
            <person name="Hashimi A."/>
            <person name="Jiao J.Y."/>
            <person name="Muok A.R."/>
            <person name="Liu L."/>
            <person name="Xian W.D."/>
            <person name="Zhi X.Y."/>
            <person name="Li M.M."/>
            <person name="Silva L.P."/>
            <person name="Bowen B.P."/>
            <person name="Louie K."/>
            <person name="Briegel A."/>
            <person name="Pett-Ridge J."/>
            <person name="Weber P.K."/>
            <person name="Tocheva E.I."/>
            <person name="Woyke T."/>
            <person name="Northen T.R."/>
            <person name="Mayali X."/>
            <person name="Li W.J."/>
            <person name="Hedlund B.P."/>
        </authorList>
    </citation>
    <scope>NUCLEOTIDE SEQUENCE [LARGE SCALE GENOMIC DNA]</scope>
    <source>
        <strain evidence="10 11">YIM 72310</strain>
    </source>
</reference>
<evidence type="ECO:0000313" key="11">
    <source>
        <dbReference type="Proteomes" id="UP001212803"/>
    </source>
</evidence>
<feature type="transmembrane region" description="Helical" evidence="8">
    <location>
        <begin position="320"/>
        <end position="343"/>
    </location>
</feature>